<evidence type="ECO:0000313" key="7">
    <source>
        <dbReference type="EMBL" id="EAW08779.1"/>
    </source>
</evidence>
<evidence type="ECO:0000259" key="6">
    <source>
        <dbReference type="PROSITE" id="PS51767"/>
    </source>
</evidence>
<dbReference type="Proteomes" id="UP000006701">
    <property type="component" value="Unassembled WGS sequence"/>
</dbReference>
<dbReference type="InterPro" id="IPR001461">
    <property type="entry name" value="Aspartic_peptidase_A1"/>
</dbReference>
<dbReference type="GeneID" id="4702306"/>
<evidence type="ECO:0000313" key="8">
    <source>
        <dbReference type="Proteomes" id="UP000006701"/>
    </source>
</evidence>
<dbReference type="Pfam" id="PF00026">
    <property type="entry name" value="Asp"/>
    <property type="match status" value="1"/>
</dbReference>
<dbReference type="eggNOG" id="KOG1339">
    <property type="taxonomic scope" value="Eukaryota"/>
</dbReference>
<dbReference type="KEGG" id="act:ACLA_097150"/>
<dbReference type="GO" id="GO:0004190">
    <property type="term" value="F:aspartic-type endopeptidase activity"/>
    <property type="evidence" value="ECO:0007669"/>
    <property type="project" value="UniProtKB-KW"/>
</dbReference>
<dbReference type="InterPro" id="IPR033121">
    <property type="entry name" value="PEPTIDASE_A1"/>
</dbReference>
<dbReference type="PROSITE" id="PS51767">
    <property type="entry name" value="PEPTIDASE_A1"/>
    <property type="match status" value="1"/>
</dbReference>
<feature type="active site" evidence="5">
    <location>
        <position position="108"/>
    </location>
</feature>
<organism evidence="7 8">
    <name type="scientific">Aspergillus clavatus (strain ATCC 1007 / CBS 513.65 / DSM 816 / NCTC 3887 / NRRL 1 / QM 1276 / 107)</name>
    <dbReference type="NCBI Taxonomy" id="344612"/>
    <lineage>
        <taxon>Eukaryota</taxon>
        <taxon>Fungi</taxon>
        <taxon>Dikarya</taxon>
        <taxon>Ascomycota</taxon>
        <taxon>Pezizomycotina</taxon>
        <taxon>Eurotiomycetes</taxon>
        <taxon>Eurotiomycetidae</taxon>
        <taxon>Eurotiales</taxon>
        <taxon>Aspergillaceae</taxon>
        <taxon>Aspergillus</taxon>
        <taxon>Aspergillus subgen. Fumigati</taxon>
    </lineage>
</organism>
<gene>
    <name evidence="7" type="ORF">ACLA_097150</name>
</gene>
<accession>A1CMJ2</accession>
<dbReference type="GO" id="GO:0006508">
    <property type="term" value="P:proteolysis"/>
    <property type="evidence" value="ECO:0007669"/>
    <property type="project" value="UniProtKB-KW"/>
</dbReference>
<keyword evidence="8" id="KW-1185">Reference proteome</keyword>
<protein>
    <submittedName>
        <fullName evidence="7">Aspartic endopeptidase, putative</fullName>
    </submittedName>
</protein>
<evidence type="ECO:0000256" key="5">
    <source>
        <dbReference type="PIRSR" id="PIRSR601461-1"/>
    </source>
</evidence>
<evidence type="ECO:0000256" key="4">
    <source>
        <dbReference type="ARBA" id="ARBA00022801"/>
    </source>
</evidence>
<dbReference type="PANTHER" id="PTHR47966:SF1">
    <property type="entry name" value="ASPARTYL PROTEINASE"/>
    <property type="match status" value="1"/>
</dbReference>
<dbReference type="OrthoDB" id="2747330at2759"/>
<keyword evidence="3" id="KW-0064">Aspartyl protease</keyword>
<dbReference type="OMA" id="ACEAFYK"/>
<sequence length="417" mass="44748">MSSKIHLTPNPHYHKSGPKSYVHLLRKYRFTTTKPGPYVFSSFIHQTGTQYTRGPVGGRARTQHRLRKRVPGSDQLVDLDADDAQNEAAYLARVSIGTPEQRFNVAVDSAVGGLWVWSTNLSAETIAGHRAGTGAIFDGEKSSTFSGGEGVWRVEYGDGASAGGIVGREKIVLGEMTIQKQEFGLADVLSAQFARGTADGVLGLGFGSLGPDGPRGLVEAMCRTGDVSSSVELFTVRLGSSGAEAEESFCTFGFVDEETVKIFGGEVYYTPIDDSQGFWMFDSGSAVVNGKTVAREGNKAIVDSGTMLTLVDDETCQRIYDAIPGAYYDEESQGYLFPSDTAANELPVVSLAVGERQFVVRKEDLGFAEAKPGYAYGGIQSRGSMKMDVLGGTFLMGLYAIFDVGNLRFGAVQHHLG</sequence>
<dbReference type="PANTHER" id="PTHR47966">
    <property type="entry name" value="BETA-SITE APP-CLEAVING ENZYME, ISOFORM A-RELATED"/>
    <property type="match status" value="1"/>
</dbReference>
<feature type="domain" description="Peptidase A1" evidence="6">
    <location>
        <begin position="90"/>
        <end position="412"/>
    </location>
</feature>
<evidence type="ECO:0000256" key="3">
    <source>
        <dbReference type="ARBA" id="ARBA00022750"/>
    </source>
</evidence>
<dbReference type="AlphaFoldDB" id="A1CMJ2"/>
<dbReference type="MEROPS" id="A01.080"/>
<evidence type="ECO:0000256" key="1">
    <source>
        <dbReference type="ARBA" id="ARBA00007447"/>
    </source>
</evidence>
<dbReference type="PRINTS" id="PR00792">
    <property type="entry name" value="PEPSIN"/>
</dbReference>
<dbReference type="RefSeq" id="XP_001270205.1">
    <property type="nucleotide sequence ID" value="XM_001270204.1"/>
</dbReference>
<comment type="similarity">
    <text evidence="1">Belongs to the peptidase A1 family.</text>
</comment>
<feature type="active site" evidence="5">
    <location>
        <position position="303"/>
    </location>
</feature>
<evidence type="ECO:0000256" key="2">
    <source>
        <dbReference type="ARBA" id="ARBA00022670"/>
    </source>
</evidence>
<reference evidence="7 8" key="1">
    <citation type="journal article" date="2008" name="PLoS Genet.">
        <title>Genomic islands in the pathogenic filamentous fungus Aspergillus fumigatus.</title>
        <authorList>
            <person name="Fedorova N.D."/>
            <person name="Khaldi N."/>
            <person name="Joardar V.S."/>
            <person name="Maiti R."/>
            <person name="Amedeo P."/>
            <person name="Anderson M.J."/>
            <person name="Crabtree J."/>
            <person name="Silva J.C."/>
            <person name="Badger J.H."/>
            <person name="Albarraq A."/>
            <person name="Angiuoli S."/>
            <person name="Bussey H."/>
            <person name="Bowyer P."/>
            <person name="Cotty P.J."/>
            <person name="Dyer P.S."/>
            <person name="Egan A."/>
            <person name="Galens K."/>
            <person name="Fraser-Liggett C.M."/>
            <person name="Haas B.J."/>
            <person name="Inman J.M."/>
            <person name="Kent R."/>
            <person name="Lemieux S."/>
            <person name="Malavazi I."/>
            <person name="Orvis J."/>
            <person name="Roemer T."/>
            <person name="Ronning C.M."/>
            <person name="Sundaram J.P."/>
            <person name="Sutton G."/>
            <person name="Turner G."/>
            <person name="Venter J.C."/>
            <person name="White O.R."/>
            <person name="Whitty B.R."/>
            <person name="Youngman P."/>
            <person name="Wolfe K.H."/>
            <person name="Goldman G.H."/>
            <person name="Wortman J.R."/>
            <person name="Jiang B."/>
            <person name="Denning D.W."/>
            <person name="Nierman W.C."/>
        </authorList>
    </citation>
    <scope>NUCLEOTIDE SEQUENCE [LARGE SCALE GENOMIC DNA]</scope>
    <source>
        <strain evidence="8">ATCC 1007 / CBS 513.65 / DSM 816 / NCTC 3887 / NRRL 1</strain>
    </source>
</reference>
<keyword evidence="4" id="KW-0378">Hydrolase</keyword>
<dbReference type="InterPro" id="IPR021109">
    <property type="entry name" value="Peptidase_aspartic_dom_sf"/>
</dbReference>
<dbReference type="InterPro" id="IPR034163">
    <property type="entry name" value="Aspergillopepsin-like_cat_dom"/>
</dbReference>
<dbReference type="EMBL" id="DS027058">
    <property type="protein sequence ID" value="EAW08779.1"/>
    <property type="molecule type" value="Genomic_DNA"/>
</dbReference>
<name>A1CMJ2_ASPCL</name>
<dbReference type="Gene3D" id="2.40.70.10">
    <property type="entry name" value="Acid Proteases"/>
    <property type="match status" value="2"/>
</dbReference>
<dbReference type="SUPFAM" id="SSF50630">
    <property type="entry name" value="Acid proteases"/>
    <property type="match status" value="1"/>
</dbReference>
<keyword evidence="2" id="KW-0645">Protease</keyword>
<proteinExistence type="inferred from homology"/>
<dbReference type="VEuPathDB" id="FungiDB:ACLA_097150"/>
<dbReference type="CDD" id="cd06097">
    <property type="entry name" value="Aspergillopepsin_like"/>
    <property type="match status" value="1"/>
</dbReference>
<dbReference type="HOGENOM" id="CLU_013253_0_2_1"/>